<evidence type="ECO:0000256" key="2">
    <source>
        <dbReference type="ARBA" id="ARBA00022448"/>
    </source>
</evidence>
<dbReference type="Pfam" id="PF04290">
    <property type="entry name" value="DctQ"/>
    <property type="match status" value="1"/>
</dbReference>
<dbReference type="GO" id="GO:0005886">
    <property type="term" value="C:plasma membrane"/>
    <property type="evidence" value="ECO:0007669"/>
    <property type="project" value="UniProtKB-SubCell"/>
</dbReference>
<keyword evidence="6 9" id="KW-1133">Transmembrane helix</keyword>
<dbReference type="PANTHER" id="PTHR35011">
    <property type="entry name" value="2,3-DIKETO-L-GULONATE TRAP TRANSPORTER SMALL PERMEASE PROTEIN YIAM"/>
    <property type="match status" value="1"/>
</dbReference>
<evidence type="ECO:0000259" key="10">
    <source>
        <dbReference type="Pfam" id="PF04290"/>
    </source>
</evidence>
<dbReference type="GO" id="GO:0015740">
    <property type="term" value="P:C4-dicarboxylate transport"/>
    <property type="evidence" value="ECO:0007669"/>
    <property type="project" value="TreeGrafter"/>
</dbReference>
<accession>A0A327KK60</accession>
<feature type="transmembrane region" description="Helical" evidence="9">
    <location>
        <begin position="48"/>
        <end position="65"/>
    </location>
</feature>
<dbReference type="Proteomes" id="UP000249130">
    <property type="component" value="Unassembled WGS sequence"/>
</dbReference>
<keyword evidence="2 9" id="KW-0813">Transport</keyword>
<keyword evidence="4 9" id="KW-0997">Cell inner membrane</keyword>
<comment type="subunit">
    <text evidence="9">The complex comprises the extracytoplasmic solute receptor protein and the two transmembrane proteins.</text>
</comment>
<name>A0A327KK60_9BRAD</name>
<dbReference type="InterPro" id="IPR007387">
    <property type="entry name" value="TRAP_DctQ"/>
</dbReference>
<feature type="transmembrane region" description="Helical" evidence="9">
    <location>
        <begin position="12"/>
        <end position="33"/>
    </location>
</feature>
<dbReference type="AlphaFoldDB" id="A0A327KK60"/>
<dbReference type="InterPro" id="IPR055348">
    <property type="entry name" value="DctQ"/>
</dbReference>
<dbReference type="RefSeq" id="WP_111422000.1">
    <property type="nucleotide sequence ID" value="NZ_NPEX01000311.1"/>
</dbReference>
<organism evidence="11 12">
    <name type="scientific">Rhodoplanes roseus</name>
    <dbReference type="NCBI Taxonomy" id="29409"/>
    <lineage>
        <taxon>Bacteria</taxon>
        <taxon>Pseudomonadati</taxon>
        <taxon>Pseudomonadota</taxon>
        <taxon>Alphaproteobacteria</taxon>
        <taxon>Hyphomicrobiales</taxon>
        <taxon>Nitrobacteraceae</taxon>
        <taxon>Rhodoplanes</taxon>
    </lineage>
</organism>
<evidence type="ECO:0000256" key="1">
    <source>
        <dbReference type="ARBA" id="ARBA00004429"/>
    </source>
</evidence>
<evidence type="ECO:0000256" key="5">
    <source>
        <dbReference type="ARBA" id="ARBA00022692"/>
    </source>
</evidence>
<evidence type="ECO:0000256" key="8">
    <source>
        <dbReference type="ARBA" id="ARBA00038436"/>
    </source>
</evidence>
<reference evidence="11 12" key="1">
    <citation type="submission" date="2017-07" db="EMBL/GenBank/DDBJ databases">
        <title>Draft Genome Sequences of Select Purple Nonsulfur Bacteria.</title>
        <authorList>
            <person name="Lasarre B."/>
            <person name="Mckinlay J.B."/>
        </authorList>
    </citation>
    <scope>NUCLEOTIDE SEQUENCE [LARGE SCALE GENOMIC DNA]</scope>
    <source>
        <strain evidence="11 12">DSM 5909</strain>
    </source>
</reference>
<gene>
    <name evidence="11" type="ORF">CH341_26535</name>
</gene>
<evidence type="ECO:0000256" key="4">
    <source>
        <dbReference type="ARBA" id="ARBA00022519"/>
    </source>
</evidence>
<protein>
    <recommendedName>
        <fullName evidence="9">TRAP transporter small permease protein</fullName>
    </recommendedName>
</protein>
<feature type="domain" description="Tripartite ATP-independent periplasmic transporters DctQ component" evidence="10">
    <location>
        <begin position="26"/>
        <end position="157"/>
    </location>
</feature>
<proteinExistence type="inferred from homology"/>
<dbReference type="EMBL" id="NPEX01000311">
    <property type="protein sequence ID" value="RAI39109.1"/>
    <property type="molecule type" value="Genomic_DNA"/>
</dbReference>
<evidence type="ECO:0000256" key="6">
    <source>
        <dbReference type="ARBA" id="ARBA00022989"/>
    </source>
</evidence>
<sequence>MFDRLTTPVVHLLLAVAALIIFMMGFLVVADVLGRGFFNSPVKGTPELVSMSIVIVCFLLAGHAVQSGGMLKADVLVGAFGQRGQAFSELVSGLLGALFFGLIVWGGTAPAIAAFSAGEFEGEGALRVPAWPARFIVVIGAALVVAIYLAKAVRAVRALIHGEPRAS</sequence>
<evidence type="ECO:0000256" key="9">
    <source>
        <dbReference type="RuleBase" id="RU369079"/>
    </source>
</evidence>
<evidence type="ECO:0000256" key="3">
    <source>
        <dbReference type="ARBA" id="ARBA00022475"/>
    </source>
</evidence>
<feature type="transmembrane region" description="Helical" evidence="9">
    <location>
        <begin position="133"/>
        <end position="150"/>
    </location>
</feature>
<keyword evidence="5 9" id="KW-0812">Transmembrane</keyword>
<dbReference type="GO" id="GO:0022857">
    <property type="term" value="F:transmembrane transporter activity"/>
    <property type="evidence" value="ECO:0007669"/>
    <property type="project" value="UniProtKB-UniRule"/>
</dbReference>
<keyword evidence="12" id="KW-1185">Reference proteome</keyword>
<keyword evidence="3" id="KW-1003">Cell membrane</keyword>
<dbReference type="PANTHER" id="PTHR35011:SF10">
    <property type="entry name" value="TRAP TRANSPORTER SMALL PERMEASE PROTEIN"/>
    <property type="match status" value="1"/>
</dbReference>
<comment type="caution">
    <text evidence="11">The sequence shown here is derived from an EMBL/GenBank/DDBJ whole genome shotgun (WGS) entry which is preliminary data.</text>
</comment>
<feature type="transmembrane region" description="Helical" evidence="9">
    <location>
        <begin position="86"/>
        <end position="113"/>
    </location>
</feature>
<comment type="subcellular location">
    <subcellularLocation>
        <location evidence="1 9">Cell inner membrane</location>
        <topology evidence="1 9">Multi-pass membrane protein</topology>
    </subcellularLocation>
</comment>
<comment type="similarity">
    <text evidence="8 9">Belongs to the TRAP transporter small permease family.</text>
</comment>
<evidence type="ECO:0000313" key="11">
    <source>
        <dbReference type="EMBL" id="RAI39109.1"/>
    </source>
</evidence>
<comment type="function">
    <text evidence="9">Part of the tripartite ATP-independent periplasmic (TRAP) transport system.</text>
</comment>
<keyword evidence="7 9" id="KW-0472">Membrane</keyword>
<evidence type="ECO:0000256" key="7">
    <source>
        <dbReference type="ARBA" id="ARBA00023136"/>
    </source>
</evidence>
<dbReference type="OrthoDB" id="4250245at2"/>
<evidence type="ECO:0000313" key="12">
    <source>
        <dbReference type="Proteomes" id="UP000249130"/>
    </source>
</evidence>